<evidence type="ECO:0000313" key="1">
    <source>
        <dbReference type="EMBL" id="KAL3420931.1"/>
    </source>
</evidence>
<protein>
    <submittedName>
        <fullName evidence="1">Uncharacterized protein</fullName>
    </submittedName>
</protein>
<organism evidence="1 2">
    <name type="scientific">Phlyctema vagabunda</name>
    <dbReference type="NCBI Taxonomy" id="108571"/>
    <lineage>
        <taxon>Eukaryota</taxon>
        <taxon>Fungi</taxon>
        <taxon>Dikarya</taxon>
        <taxon>Ascomycota</taxon>
        <taxon>Pezizomycotina</taxon>
        <taxon>Leotiomycetes</taxon>
        <taxon>Helotiales</taxon>
        <taxon>Dermateaceae</taxon>
        <taxon>Phlyctema</taxon>
    </lineage>
</organism>
<evidence type="ECO:0000313" key="2">
    <source>
        <dbReference type="Proteomes" id="UP001629113"/>
    </source>
</evidence>
<accession>A0ABR4PC77</accession>
<dbReference type="EMBL" id="JBFCZG010000006">
    <property type="protein sequence ID" value="KAL3420931.1"/>
    <property type="molecule type" value="Genomic_DNA"/>
</dbReference>
<dbReference type="Proteomes" id="UP001629113">
    <property type="component" value="Unassembled WGS sequence"/>
</dbReference>
<keyword evidence="2" id="KW-1185">Reference proteome</keyword>
<reference evidence="1 2" key="1">
    <citation type="submission" date="2024-06" db="EMBL/GenBank/DDBJ databases">
        <title>Complete genome of Phlyctema vagabunda strain 19-DSS-EL-015.</title>
        <authorList>
            <person name="Fiorenzani C."/>
        </authorList>
    </citation>
    <scope>NUCLEOTIDE SEQUENCE [LARGE SCALE GENOMIC DNA]</scope>
    <source>
        <strain evidence="1 2">19-DSS-EL-015</strain>
    </source>
</reference>
<comment type="caution">
    <text evidence="1">The sequence shown here is derived from an EMBL/GenBank/DDBJ whole genome shotgun (WGS) entry which is preliminary data.</text>
</comment>
<gene>
    <name evidence="1" type="ORF">PVAG01_07376</name>
</gene>
<name>A0ABR4PC77_9HELO</name>
<proteinExistence type="predicted"/>
<sequence length="142" mass="16263">MSTPSDVALFVKNRIVLPDTEPPIIFVPAANKFLTVEDAGNRERISAEMWAGANIEKEKLFQKMELVRAKLIQNGQREYTIIDLHKCSWEQVMFEVKENIQSSRSLPGKCQKMRQCLDKFGDNADIFQSWLQLLPTGDYGAR</sequence>